<feature type="chain" id="PRO_5046710534" evidence="2">
    <location>
        <begin position="23"/>
        <end position="260"/>
    </location>
</feature>
<keyword evidence="5" id="KW-1185">Reference proteome</keyword>
<dbReference type="PROSITE" id="PS51257">
    <property type="entry name" value="PROKAR_LIPOPROTEIN"/>
    <property type="match status" value="1"/>
</dbReference>
<dbReference type="SMART" id="SM00062">
    <property type="entry name" value="PBPb"/>
    <property type="match status" value="1"/>
</dbReference>
<dbReference type="SUPFAM" id="SSF53850">
    <property type="entry name" value="Periplasmic binding protein-like II"/>
    <property type="match status" value="1"/>
</dbReference>
<evidence type="ECO:0000259" key="3">
    <source>
        <dbReference type="SMART" id="SM00062"/>
    </source>
</evidence>
<reference evidence="4 5" key="1">
    <citation type="submission" date="2024-03" db="EMBL/GenBank/DDBJ databases">
        <title>Human intestinal bacterial collection.</title>
        <authorList>
            <person name="Pauvert C."/>
            <person name="Hitch T.C.A."/>
            <person name="Clavel T."/>
        </authorList>
    </citation>
    <scope>NUCLEOTIDE SEQUENCE [LARGE SCALE GENOMIC DNA]</scope>
    <source>
        <strain evidence="4 5">CLA-JM-H44</strain>
    </source>
</reference>
<organism evidence="4 5">
    <name type="scientific">Solibaculum intestinale</name>
    <dbReference type="NCBI Taxonomy" id="3133165"/>
    <lineage>
        <taxon>Bacteria</taxon>
        <taxon>Bacillati</taxon>
        <taxon>Bacillota</taxon>
        <taxon>Clostridia</taxon>
        <taxon>Eubacteriales</taxon>
        <taxon>Oscillospiraceae</taxon>
        <taxon>Solibaculum</taxon>
    </lineage>
</organism>
<dbReference type="Proteomes" id="UP001489509">
    <property type="component" value="Unassembled WGS sequence"/>
</dbReference>
<dbReference type="RefSeq" id="WP_349220992.1">
    <property type="nucleotide sequence ID" value="NZ_JBBMFD010000038.1"/>
</dbReference>
<dbReference type="EMBL" id="JBBMFD010000038">
    <property type="protein sequence ID" value="MEQ2441721.1"/>
    <property type="molecule type" value="Genomic_DNA"/>
</dbReference>
<dbReference type="PANTHER" id="PTHR35936:SF17">
    <property type="entry name" value="ARGININE-BINDING EXTRACELLULAR PROTEIN ARTP"/>
    <property type="match status" value="1"/>
</dbReference>
<dbReference type="CDD" id="cd13624">
    <property type="entry name" value="PBP2_Arg_Lys_His"/>
    <property type="match status" value="1"/>
</dbReference>
<keyword evidence="1 2" id="KW-0732">Signal</keyword>
<dbReference type="Gene3D" id="3.40.190.10">
    <property type="entry name" value="Periplasmic binding protein-like II"/>
    <property type="match status" value="2"/>
</dbReference>
<protein>
    <submittedName>
        <fullName evidence="4">Basic amino acid ABC transporter substrate-binding protein</fullName>
    </submittedName>
</protein>
<gene>
    <name evidence="4" type="ORF">WMO26_12860</name>
</gene>
<dbReference type="PANTHER" id="PTHR35936">
    <property type="entry name" value="MEMBRANE-BOUND LYTIC MUREIN TRANSGLYCOSYLASE F"/>
    <property type="match status" value="1"/>
</dbReference>
<evidence type="ECO:0000256" key="1">
    <source>
        <dbReference type="ARBA" id="ARBA00022729"/>
    </source>
</evidence>
<feature type="domain" description="Solute-binding protein family 3/N-terminal" evidence="3">
    <location>
        <begin position="31"/>
        <end position="260"/>
    </location>
</feature>
<evidence type="ECO:0000313" key="5">
    <source>
        <dbReference type="Proteomes" id="UP001489509"/>
    </source>
</evidence>
<comment type="caution">
    <text evidence="4">The sequence shown here is derived from an EMBL/GenBank/DDBJ whole genome shotgun (WGS) entry which is preliminary data.</text>
</comment>
<proteinExistence type="predicted"/>
<name>A0ABV1E336_9FIRM</name>
<dbReference type="InterPro" id="IPR001638">
    <property type="entry name" value="Solute-binding_3/MltF_N"/>
</dbReference>
<evidence type="ECO:0000256" key="2">
    <source>
        <dbReference type="SAM" id="SignalP"/>
    </source>
</evidence>
<accession>A0ABV1E336</accession>
<evidence type="ECO:0000313" key="4">
    <source>
        <dbReference type="EMBL" id="MEQ2441721.1"/>
    </source>
</evidence>
<feature type="signal peptide" evidence="2">
    <location>
        <begin position="1"/>
        <end position="22"/>
    </location>
</feature>
<sequence>MKKFMRVLALALVLVLSVSMLAACDSGKSNVLKIGTNAEFPPFEYIGDDGNPDGFDIALMKAIGEQMGVEIQIENMEFKSLIGAIESGNIQGIIAAMTVDDERKKSVNFSDGYYEAHQMVLVRKDSDITKAEDLNGKKIAVQEGTTGDFVASGDPDWEYILGTSLQNTEVSRMKKGLDAVIELKNGRVDAVIIDSNPAQVFAKENADDIKIVEGIQSETETYAIAVTKEDEDLLNKINAALKTLKENGKYDEILKQYIEQ</sequence>
<dbReference type="Pfam" id="PF00497">
    <property type="entry name" value="SBP_bac_3"/>
    <property type="match status" value="1"/>
</dbReference>